<name>A0A1S8TVM2_9CLOT</name>
<keyword evidence="1" id="KW-0472">Membrane</keyword>
<dbReference type="Proteomes" id="UP000190890">
    <property type="component" value="Unassembled WGS sequence"/>
</dbReference>
<dbReference type="EMBL" id="LZZM01000053">
    <property type="protein sequence ID" value="OOM81770.1"/>
    <property type="molecule type" value="Genomic_DNA"/>
</dbReference>
<feature type="transmembrane region" description="Helical" evidence="1">
    <location>
        <begin position="6"/>
        <end position="26"/>
    </location>
</feature>
<organism evidence="2 3">
    <name type="scientific">Clostridium puniceum</name>
    <dbReference type="NCBI Taxonomy" id="29367"/>
    <lineage>
        <taxon>Bacteria</taxon>
        <taxon>Bacillati</taxon>
        <taxon>Bacillota</taxon>
        <taxon>Clostridia</taxon>
        <taxon>Eubacteriales</taxon>
        <taxon>Clostridiaceae</taxon>
        <taxon>Clostridium</taxon>
    </lineage>
</organism>
<dbReference type="AlphaFoldDB" id="A0A1S8TVM2"/>
<protein>
    <submittedName>
        <fullName evidence="2">Uncharacterized protein</fullName>
    </submittedName>
</protein>
<evidence type="ECO:0000256" key="1">
    <source>
        <dbReference type="SAM" id="Phobius"/>
    </source>
</evidence>
<keyword evidence="1" id="KW-1133">Transmembrane helix</keyword>
<evidence type="ECO:0000313" key="3">
    <source>
        <dbReference type="Proteomes" id="UP000190890"/>
    </source>
</evidence>
<dbReference type="STRING" id="29367.CLPUN_09540"/>
<reference evidence="2 3" key="1">
    <citation type="submission" date="2016-05" db="EMBL/GenBank/DDBJ databases">
        <title>Microbial solvent formation.</title>
        <authorList>
            <person name="Poehlein A."/>
            <person name="Montoya Solano J.D."/>
            <person name="Flitsch S."/>
            <person name="Krabben P."/>
            <person name="Duerre P."/>
            <person name="Daniel R."/>
        </authorList>
    </citation>
    <scope>NUCLEOTIDE SEQUENCE [LARGE SCALE GENOMIC DNA]</scope>
    <source>
        <strain evidence="2 3">DSM 2619</strain>
    </source>
</reference>
<proteinExistence type="predicted"/>
<keyword evidence="3" id="KW-1185">Reference proteome</keyword>
<evidence type="ECO:0000313" key="2">
    <source>
        <dbReference type="EMBL" id="OOM81770.1"/>
    </source>
</evidence>
<gene>
    <name evidence="2" type="ORF">CLPUN_09540</name>
</gene>
<sequence length="89" mass="10145">MSQVIQITLIICATIIIVQILGLLMIKSLRNKNNKPQIERNTDKFKYFKSSTYVKDFFKSEARQMSNQKIGNIISTCKKGVLIGHLGNK</sequence>
<keyword evidence="1" id="KW-0812">Transmembrane</keyword>
<accession>A0A1S8TVM2</accession>
<comment type="caution">
    <text evidence="2">The sequence shown here is derived from an EMBL/GenBank/DDBJ whole genome shotgun (WGS) entry which is preliminary data.</text>
</comment>